<feature type="binding site" evidence="18">
    <location>
        <position position="122"/>
    </location>
    <ligand>
        <name>K(+)</name>
        <dbReference type="ChEBI" id="CHEBI:29103"/>
    </ligand>
</feature>
<comment type="similarity">
    <text evidence="3 19">In the N-terminal section; belongs to the NnrE/AIBP family.</text>
</comment>
<comment type="catalytic activity">
    <reaction evidence="16 17 19">
        <text>(6S)-NADPHX + ADP = AMP + phosphate + NADPH + H(+)</text>
        <dbReference type="Rhea" id="RHEA:32235"/>
        <dbReference type="ChEBI" id="CHEBI:15378"/>
        <dbReference type="ChEBI" id="CHEBI:43474"/>
        <dbReference type="ChEBI" id="CHEBI:57783"/>
        <dbReference type="ChEBI" id="CHEBI:64076"/>
        <dbReference type="ChEBI" id="CHEBI:456215"/>
        <dbReference type="ChEBI" id="CHEBI:456216"/>
        <dbReference type="EC" id="4.2.1.136"/>
    </reaction>
</comment>
<dbReference type="PIRSF" id="PIRSF017184">
    <property type="entry name" value="Nnr"/>
    <property type="match status" value="1"/>
</dbReference>
<evidence type="ECO:0000256" key="19">
    <source>
        <dbReference type="PIRNR" id="PIRNR017184"/>
    </source>
</evidence>
<comment type="catalytic activity">
    <reaction evidence="2 18 19">
        <text>(6R)-NADPHX = (6S)-NADPHX</text>
        <dbReference type="Rhea" id="RHEA:32227"/>
        <dbReference type="ChEBI" id="CHEBI:64076"/>
        <dbReference type="ChEBI" id="CHEBI:64077"/>
        <dbReference type="EC" id="5.1.99.6"/>
    </reaction>
</comment>
<dbReference type="GO" id="GO:0005524">
    <property type="term" value="F:ATP binding"/>
    <property type="evidence" value="ECO:0007669"/>
    <property type="project" value="UniProtKB-UniRule"/>
</dbReference>
<evidence type="ECO:0000256" key="14">
    <source>
        <dbReference type="ARBA" id="ARBA00025153"/>
    </source>
</evidence>
<dbReference type="PROSITE" id="PS51385">
    <property type="entry name" value="YJEF_N"/>
    <property type="match status" value="1"/>
</dbReference>
<comment type="catalytic activity">
    <reaction evidence="15 17 19">
        <text>(6S)-NADHX + ADP = AMP + phosphate + NADH + H(+)</text>
        <dbReference type="Rhea" id="RHEA:32223"/>
        <dbReference type="ChEBI" id="CHEBI:15378"/>
        <dbReference type="ChEBI" id="CHEBI:43474"/>
        <dbReference type="ChEBI" id="CHEBI:57945"/>
        <dbReference type="ChEBI" id="CHEBI:64074"/>
        <dbReference type="ChEBI" id="CHEBI:456215"/>
        <dbReference type="ChEBI" id="CHEBI:456216"/>
        <dbReference type="EC" id="4.2.1.136"/>
    </reaction>
</comment>
<comment type="similarity">
    <text evidence="17">Belongs to the NnrD/CARKD family.</text>
</comment>
<accession>A0A4R2CI62</accession>
<comment type="function">
    <text evidence="18">Catalyzes the epimerization of the S- and R-forms of NAD(P)HX, a damaged form of NAD(P)H that is a result of enzymatic or heat-dependent hydration. This is a prerequisite for the S-specific NAD(P)H-hydrate dehydratase to allow the repair of both epimers of NAD(P)HX.</text>
</comment>
<feature type="binding site" evidence="18">
    <location>
        <begin position="61"/>
        <end position="65"/>
    </location>
    <ligand>
        <name>(6S)-NADPHX</name>
        <dbReference type="ChEBI" id="CHEBI:64076"/>
    </ligand>
</feature>
<dbReference type="SUPFAM" id="SSF53613">
    <property type="entry name" value="Ribokinase-like"/>
    <property type="match status" value="1"/>
</dbReference>
<evidence type="ECO:0000259" key="20">
    <source>
        <dbReference type="PROSITE" id="PS51383"/>
    </source>
</evidence>
<dbReference type="InterPro" id="IPR017953">
    <property type="entry name" value="Carbohydrate_kinase_pred_CS"/>
</dbReference>
<evidence type="ECO:0000256" key="12">
    <source>
        <dbReference type="ARBA" id="ARBA00023239"/>
    </source>
</evidence>
<comment type="caution">
    <text evidence="22">The sequence shown here is derived from an EMBL/GenBank/DDBJ whole genome shotgun (WGS) entry which is preliminary data.</text>
</comment>
<sequence length="494" mass="50471">MHKDIDTLIVTPEDMGRIDRAAALDLSSYGLMERAGQAVAAAALRRFPGALRFAVLCGPGNNGGDGYVAARALQEAGAAVAVHALGETAALTGDAASAFACFSGSVAPLSAYVPAAGDVVIDALFGAGLSRDVPQAVADIIEAVCRKAALPVLAVDLPSGVDGRTGQVRGAAFEASATVTFMCRKPGHLLLPGRSLAGDLEVFDIGIPARLLARHADHMRVNVPAIWRLALPEQEGAIHKYGRGHLAVFSGPATATGAARLSAAAGLRAGAGLVTLLSPREALSVNAAHLTAAMLKPVDGDDDLSALLDDARLQTFVLGPGFGDGARARGHVRLLAEGGRRLVLDADGISAFRDDPAALFALFSGESPRLVLTPHDGEFARLFPDLAQDGALSKIDRARKAAARSNGILILKGADTVIAAPDGRVLVNGNAPPWLATAGSGDVLAGIVGAHLAQGMPAFEAAASAVWRHGEAGRIAGEGLTAEDLPDAIPPWPE</sequence>
<evidence type="ECO:0000256" key="8">
    <source>
        <dbReference type="ARBA" id="ARBA00022857"/>
    </source>
</evidence>
<keyword evidence="9 18" id="KW-0630">Potassium</keyword>
<evidence type="ECO:0000256" key="16">
    <source>
        <dbReference type="ARBA" id="ARBA00049209"/>
    </source>
</evidence>
<dbReference type="Pfam" id="PF01256">
    <property type="entry name" value="Carb_kinase"/>
    <property type="match status" value="1"/>
</dbReference>
<keyword evidence="11 18" id="KW-0413">Isomerase</keyword>
<proteinExistence type="inferred from homology"/>
<dbReference type="PANTHER" id="PTHR12592:SF0">
    <property type="entry name" value="ATP-DEPENDENT (S)-NAD(P)H-HYDRATE DEHYDRATASE"/>
    <property type="match status" value="1"/>
</dbReference>
<feature type="binding site" evidence="17">
    <location>
        <position position="441"/>
    </location>
    <ligand>
        <name>AMP</name>
        <dbReference type="ChEBI" id="CHEBI:456215"/>
    </ligand>
</feature>
<dbReference type="EMBL" id="SLVX01000015">
    <property type="protein sequence ID" value="TCN40667.1"/>
    <property type="molecule type" value="Genomic_DNA"/>
</dbReference>
<protein>
    <recommendedName>
        <fullName evidence="19">Bifunctional NAD(P)H-hydrate repair enzyme</fullName>
    </recommendedName>
    <alternativeName>
        <fullName evidence="19">Nicotinamide nucleotide repair protein</fullName>
    </alternativeName>
    <domain>
        <recommendedName>
            <fullName evidence="19">ADP-dependent (S)-NAD(P)H-hydrate dehydratase</fullName>
            <ecNumber evidence="19">4.2.1.136</ecNumber>
        </recommendedName>
        <alternativeName>
            <fullName evidence="19">ADP-dependent NAD(P)HX dehydratase</fullName>
        </alternativeName>
    </domain>
    <domain>
        <recommendedName>
            <fullName evidence="19">NAD(P)H-hydrate epimerase</fullName>
            <ecNumber evidence="19">5.1.99.6</ecNumber>
        </recommendedName>
    </domain>
</protein>
<evidence type="ECO:0000256" key="4">
    <source>
        <dbReference type="ARBA" id="ARBA00009524"/>
    </source>
</evidence>
<dbReference type="Gene3D" id="3.40.50.10260">
    <property type="entry name" value="YjeF N-terminal domain"/>
    <property type="match status" value="1"/>
</dbReference>
<dbReference type="InterPro" id="IPR030677">
    <property type="entry name" value="Nnr"/>
</dbReference>
<dbReference type="GO" id="GO:0046872">
    <property type="term" value="F:metal ion binding"/>
    <property type="evidence" value="ECO:0007669"/>
    <property type="project" value="UniProtKB-UniRule"/>
</dbReference>
<keyword evidence="23" id="KW-1185">Reference proteome</keyword>
<gene>
    <name evidence="18" type="primary">nnrE</name>
    <name evidence="17" type="synonym">nnrD</name>
    <name evidence="22" type="ORF">EV665_115113</name>
</gene>
<comment type="caution">
    <text evidence="18">Lacks conserved residue(s) required for the propagation of feature annotation.</text>
</comment>
<keyword evidence="8 17" id="KW-0521">NADP</keyword>
<evidence type="ECO:0000256" key="18">
    <source>
        <dbReference type="HAMAP-Rule" id="MF_01966"/>
    </source>
</evidence>
<feature type="binding site" evidence="17">
    <location>
        <begin position="412"/>
        <end position="416"/>
    </location>
    <ligand>
        <name>AMP</name>
        <dbReference type="ChEBI" id="CHEBI:456215"/>
    </ligand>
</feature>
<feature type="binding site" evidence="18">
    <location>
        <position position="62"/>
    </location>
    <ligand>
        <name>K(+)</name>
        <dbReference type="ChEBI" id="CHEBI:29103"/>
    </ligand>
</feature>
<dbReference type="EC" id="5.1.99.6" evidence="19"/>
<keyword evidence="6 17" id="KW-0547">Nucleotide-binding</keyword>
<feature type="binding site" evidence="18">
    <location>
        <begin position="126"/>
        <end position="132"/>
    </location>
    <ligand>
        <name>(6S)-NADPHX</name>
        <dbReference type="ChEBI" id="CHEBI:64076"/>
    </ligand>
</feature>
<evidence type="ECO:0000313" key="23">
    <source>
        <dbReference type="Proteomes" id="UP000295351"/>
    </source>
</evidence>
<dbReference type="GO" id="GO:0052856">
    <property type="term" value="F:NAD(P)HX epimerase activity"/>
    <property type="evidence" value="ECO:0007669"/>
    <property type="project" value="UniProtKB-UniRule"/>
</dbReference>
<reference evidence="22 23" key="1">
    <citation type="submission" date="2019-03" db="EMBL/GenBank/DDBJ databases">
        <title>Genomic Encyclopedia of Type Strains, Phase IV (KMG-IV): sequencing the most valuable type-strain genomes for metagenomic binning, comparative biology and taxonomic classification.</title>
        <authorList>
            <person name="Goeker M."/>
        </authorList>
    </citation>
    <scope>NUCLEOTIDE SEQUENCE [LARGE SCALE GENOMIC DNA]</scope>
    <source>
        <strain evidence="22 23">DSM 18401</strain>
    </source>
</reference>
<dbReference type="PROSITE" id="PS51383">
    <property type="entry name" value="YJEF_C_3"/>
    <property type="match status" value="1"/>
</dbReference>
<evidence type="ECO:0000256" key="11">
    <source>
        <dbReference type="ARBA" id="ARBA00023235"/>
    </source>
</evidence>
<evidence type="ECO:0000256" key="3">
    <source>
        <dbReference type="ARBA" id="ARBA00006001"/>
    </source>
</evidence>
<comment type="function">
    <text evidence="17">Catalyzes the dehydration of the S-form of NAD(P)HX at the expense of ADP, which is converted to AMP. Together with NAD(P)HX epimerase, which catalyzes the epimerization of the S- and R-forms, the enzyme allows the repair of both epimers of NAD(P)HX, a damaged form of NAD(P)H that is a result of enzymatic or heat-dependent hydration.</text>
</comment>
<dbReference type="GO" id="GO:0016301">
    <property type="term" value="F:kinase activity"/>
    <property type="evidence" value="ECO:0007669"/>
    <property type="project" value="UniProtKB-KW"/>
</dbReference>
<dbReference type="GO" id="GO:0110051">
    <property type="term" value="P:metabolite repair"/>
    <property type="evidence" value="ECO:0007669"/>
    <property type="project" value="TreeGrafter"/>
</dbReference>
<dbReference type="CDD" id="cd01171">
    <property type="entry name" value="YXKO-related"/>
    <property type="match status" value="1"/>
</dbReference>
<evidence type="ECO:0000256" key="5">
    <source>
        <dbReference type="ARBA" id="ARBA00022723"/>
    </source>
</evidence>
<comment type="similarity">
    <text evidence="18">Belongs to the NnrE/AIBP family.</text>
</comment>
<evidence type="ECO:0000256" key="9">
    <source>
        <dbReference type="ARBA" id="ARBA00022958"/>
    </source>
</evidence>
<evidence type="ECO:0000256" key="15">
    <source>
        <dbReference type="ARBA" id="ARBA00048238"/>
    </source>
</evidence>
<comment type="function">
    <text evidence="14 19">Bifunctional enzyme that catalyzes the epimerization of the S- and R-forms of NAD(P)HX and the dehydration of the S-form of NAD(P)HX at the expense of ADP, which is converted to AMP. This allows the repair of both epimers of NAD(P)HX, a damaged form of NAD(P)H that is a result of enzymatic or heat-dependent hydration.</text>
</comment>
<evidence type="ECO:0000256" key="13">
    <source>
        <dbReference type="ARBA" id="ARBA00023268"/>
    </source>
</evidence>
<dbReference type="InterPro" id="IPR029056">
    <property type="entry name" value="Ribokinase-like"/>
</dbReference>
<feature type="binding site" evidence="18">
    <location>
        <position position="159"/>
    </location>
    <ligand>
        <name>K(+)</name>
        <dbReference type="ChEBI" id="CHEBI:29103"/>
    </ligand>
</feature>
<dbReference type="NCBIfam" id="TIGR00196">
    <property type="entry name" value="yjeF_cterm"/>
    <property type="match status" value="1"/>
</dbReference>
<feature type="binding site" evidence="18">
    <location>
        <position position="156"/>
    </location>
    <ligand>
        <name>(6S)-NADPHX</name>
        <dbReference type="ChEBI" id="CHEBI:64076"/>
    </ligand>
</feature>
<keyword evidence="13" id="KW-0511">Multifunctional enzyme</keyword>
<evidence type="ECO:0000256" key="2">
    <source>
        <dbReference type="ARBA" id="ARBA00000909"/>
    </source>
</evidence>
<keyword evidence="22" id="KW-0418">Kinase</keyword>
<dbReference type="PANTHER" id="PTHR12592">
    <property type="entry name" value="ATP-DEPENDENT (S)-NAD(P)H-HYDRATE DEHYDRATASE FAMILY MEMBER"/>
    <property type="match status" value="1"/>
</dbReference>
<comment type="cofactor">
    <cofactor evidence="18 19">
        <name>K(+)</name>
        <dbReference type="ChEBI" id="CHEBI:29103"/>
    </cofactor>
    <text evidence="18 19">Binds 1 potassium ion per subunit.</text>
</comment>
<keyword evidence="7 17" id="KW-0067">ATP-binding</keyword>
<dbReference type="HAMAP" id="MF_01966">
    <property type="entry name" value="NADHX_epimerase"/>
    <property type="match status" value="1"/>
</dbReference>
<dbReference type="SUPFAM" id="SSF64153">
    <property type="entry name" value="YjeF N-terminal domain-like"/>
    <property type="match status" value="1"/>
</dbReference>
<organism evidence="22 23">
    <name type="scientific">Shinella granuli</name>
    <dbReference type="NCBI Taxonomy" id="323621"/>
    <lineage>
        <taxon>Bacteria</taxon>
        <taxon>Pseudomonadati</taxon>
        <taxon>Pseudomonadota</taxon>
        <taxon>Alphaproteobacteria</taxon>
        <taxon>Hyphomicrobiales</taxon>
        <taxon>Rhizobiaceae</taxon>
        <taxon>Shinella</taxon>
    </lineage>
</organism>
<dbReference type="GO" id="GO:0046496">
    <property type="term" value="P:nicotinamide nucleotide metabolic process"/>
    <property type="evidence" value="ECO:0007669"/>
    <property type="project" value="UniProtKB-UniRule"/>
</dbReference>
<feature type="binding site" evidence="17">
    <location>
        <position position="442"/>
    </location>
    <ligand>
        <name>(6S)-NADPHX</name>
        <dbReference type="ChEBI" id="CHEBI:64076"/>
    </ligand>
</feature>
<dbReference type="NCBIfam" id="TIGR00197">
    <property type="entry name" value="yjeF_nterm"/>
    <property type="match status" value="1"/>
</dbReference>
<keyword evidence="22" id="KW-0808">Transferase</keyword>
<evidence type="ECO:0000256" key="6">
    <source>
        <dbReference type="ARBA" id="ARBA00022741"/>
    </source>
</evidence>
<dbReference type="EC" id="4.2.1.136" evidence="19"/>
<dbReference type="Gene3D" id="3.40.1190.20">
    <property type="match status" value="1"/>
</dbReference>
<dbReference type="InterPro" id="IPR004443">
    <property type="entry name" value="YjeF_N_dom"/>
</dbReference>
<comment type="similarity">
    <text evidence="4 19">In the C-terminal section; belongs to the NnrD/CARKD family.</text>
</comment>
<evidence type="ECO:0000313" key="22">
    <source>
        <dbReference type="EMBL" id="TCN40667.1"/>
    </source>
</evidence>
<keyword evidence="5 18" id="KW-0479">Metal-binding</keyword>
<dbReference type="Proteomes" id="UP000295351">
    <property type="component" value="Unassembled WGS sequence"/>
</dbReference>
<evidence type="ECO:0000256" key="7">
    <source>
        <dbReference type="ARBA" id="ARBA00022840"/>
    </source>
</evidence>
<feature type="domain" description="YjeF N-terminal" evidence="21">
    <location>
        <begin position="15"/>
        <end position="213"/>
    </location>
</feature>
<comment type="catalytic activity">
    <reaction evidence="1 18 19">
        <text>(6R)-NADHX = (6S)-NADHX</text>
        <dbReference type="Rhea" id="RHEA:32215"/>
        <dbReference type="ChEBI" id="CHEBI:64074"/>
        <dbReference type="ChEBI" id="CHEBI:64075"/>
        <dbReference type="EC" id="5.1.99.6"/>
    </reaction>
</comment>
<dbReference type="RefSeq" id="WP_133035597.1">
    <property type="nucleotide sequence ID" value="NZ_BAABEI010000012.1"/>
</dbReference>
<dbReference type="InterPro" id="IPR036652">
    <property type="entry name" value="YjeF_N_dom_sf"/>
</dbReference>
<dbReference type="Pfam" id="PF03853">
    <property type="entry name" value="YjeF_N"/>
    <property type="match status" value="1"/>
</dbReference>
<evidence type="ECO:0000259" key="21">
    <source>
        <dbReference type="PROSITE" id="PS51385"/>
    </source>
</evidence>
<feature type="binding site" evidence="17">
    <location>
        <position position="258"/>
    </location>
    <ligand>
        <name>(6S)-NADPHX</name>
        <dbReference type="ChEBI" id="CHEBI:64076"/>
    </ligand>
</feature>
<feature type="binding site" evidence="17">
    <location>
        <position position="321"/>
    </location>
    <ligand>
        <name>(6S)-NADPHX</name>
        <dbReference type="ChEBI" id="CHEBI:64076"/>
    </ligand>
</feature>
<evidence type="ECO:0000256" key="1">
    <source>
        <dbReference type="ARBA" id="ARBA00000013"/>
    </source>
</evidence>
<feature type="binding site" evidence="17">
    <location>
        <position position="375"/>
    </location>
    <ligand>
        <name>(6S)-NADPHX</name>
        <dbReference type="ChEBI" id="CHEBI:64076"/>
    </ligand>
</feature>
<dbReference type="HAMAP" id="MF_01965">
    <property type="entry name" value="NADHX_dehydratase"/>
    <property type="match status" value="1"/>
</dbReference>
<dbReference type="AlphaFoldDB" id="A0A4R2CI62"/>
<evidence type="ECO:0000256" key="17">
    <source>
        <dbReference type="HAMAP-Rule" id="MF_01965"/>
    </source>
</evidence>
<comment type="subunit">
    <text evidence="17">Homotetramer.</text>
</comment>
<dbReference type="PROSITE" id="PS01050">
    <property type="entry name" value="YJEF_C_2"/>
    <property type="match status" value="1"/>
</dbReference>
<name>A0A4R2CI62_SHIGR</name>
<evidence type="ECO:0000256" key="10">
    <source>
        <dbReference type="ARBA" id="ARBA00023027"/>
    </source>
</evidence>
<dbReference type="GO" id="GO:0052855">
    <property type="term" value="F:ADP-dependent NAD(P)H-hydrate dehydratase activity"/>
    <property type="evidence" value="ECO:0007669"/>
    <property type="project" value="UniProtKB-UniRule"/>
</dbReference>
<feature type="domain" description="YjeF C-terminal" evidence="20">
    <location>
        <begin position="223"/>
        <end position="494"/>
    </location>
</feature>
<keyword evidence="12 17" id="KW-0456">Lyase</keyword>
<dbReference type="InterPro" id="IPR000631">
    <property type="entry name" value="CARKD"/>
</dbReference>
<comment type="cofactor">
    <cofactor evidence="17">
        <name>Mg(2+)</name>
        <dbReference type="ChEBI" id="CHEBI:18420"/>
    </cofactor>
</comment>
<keyword evidence="10 17" id="KW-0520">NAD</keyword>